<comment type="caution">
    <text evidence="5">The sequence shown here is derived from an EMBL/GenBank/DDBJ whole genome shotgun (WGS) entry which is preliminary data.</text>
</comment>
<proteinExistence type="predicted"/>
<name>A0A9P6T0D7_9FUNG</name>
<dbReference type="Gene3D" id="2.130.10.10">
    <property type="entry name" value="YVTN repeat-like/Quinoprotein amine dehydrogenase"/>
    <property type="match status" value="1"/>
</dbReference>
<evidence type="ECO:0000256" key="1">
    <source>
        <dbReference type="ARBA" id="ARBA00022574"/>
    </source>
</evidence>
<dbReference type="SUPFAM" id="SSF81383">
    <property type="entry name" value="F-box domain"/>
    <property type="match status" value="1"/>
</dbReference>
<accession>A0A9P6T0D7</accession>
<dbReference type="EMBL" id="JAAAID010000582">
    <property type="protein sequence ID" value="KAG0015933.1"/>
    <property type="molecule type" value="Genomic_DNA"/>
</dbReference>
<dbReference type="SUPFAM" id="SSF50978">
    <property type="entry name" value="WD40 repeat-like"/>
    <property type="match status" value="1"/>
</dbReference>
<dbReference type="InterPro" id="IPR036047">
    <property type="entry name" value="F-box-like_dom_sf"/>
</dbReference>
<dbReference type="OrthoDB" id="1932312at2759"/>
<dbReference type="PROSITE" id="PS00678">
    <property type="entry name" value="WD_REPEATS_1"/>
    <property type="match status" value="1"/>
</dbReference>
<dbReference type="InterPro" id="IPR019775">
    <property type="entry name" value="WD40_repeat_CS"/>
</dbReference>
<dbReference type="GO" id="GO:1990234">
    <property type="term" value="C:transferase complex"/>
    <property type="evidence" value="ECO:0007669"/>
    <property type="project" value="UniProtKB-ARBA"/>
</dbReference>
<keyword evidence="2" id="KW-0677">Repeat</keyword>
<evidence type="ECO:0000256" key="2">
    <source>
        <dbReference type="ARBA" id="ARBA00022737"/>
    </source>
</evidence>
<dbReference type="PANTHER" id="PTHR22847">
    <property type="entry name" value="WD40 REPEAT PROTEIN"/>
    <property type="match status" value="1"/>
</dbReference>
<evidence type="ECO:0000313" key="5">
    <source>
        <dbReference type="EMBL" id="KAG0015933.1"/>
    </source>
</evidence>
<dbReference type="GO" id="GO:0005634">
    <property type="term" value="C:nucleus"/>
    <property type="evidence" value="ECO:0007669"/>
    <property type="project" value="TreeGrafter"/>
</dbReference>
<keyword evidence="6" id="KW-1185">Reference proteome</keyword>
<feature type="repeat" description="WD" evidence="3">
    <location>
        <begin position="222"/>
        <end position="256"/>
    </location>
</feature>
<evidence type="ECO:0000256" key="4">
    <source>
        <dbReference type="SAM" id="MobiDB-lite"/>
    </source>
</evidence>
<feature type="compositionally biased region" description="Polar residues" evidence="4">
    <location>
        <begin position="132"/>
        <end position="143"/>
    </location>
</feature>
<organism evidence="5 6">
    <name type="scientific">Entomortierella chlamydospora</name>
    <dbReference type="NCBI Taxonomy" id="101097"/>
    <lineage>
        <taxon>Eukaryota</taxon>
        <taxon>Fungi</taxon>
        <taxon>Fungi incertae sedis</taxon>
        <taxon>Mucoromycota</taxon>
        <taxon>Mortierellomycotina</taxon>
        <taxon>Mortierellomycetes</taxon>
        <taxon>Mortierellales</taxon>
        <taxon>Mortierellaceae</taxon>
        <taxon>Entomortierella</taxon>
    </lineage>
</organism>
<dbReference type="SMART" id="SM00320">
    <property type="entry name" value="WD40"/>
    <property type="match status" value="2"/>
</dbReference>
<keyword evidence="1 3" id="KW-0853">WD repeat</keyword>
<dbReference type="InterPro" id="IPR001680">
    <property type="entry name" value="WD40_rpt"/>
</dbReference>
<dbReference type="PROSITE" id="PS50294">
    <property type="entry name" value="WD_REPEATS_REGION"/>
    <property type="match status" value="2"/>
</dbReference>
<dbReference type="PANTHER" id="PTHR22847:SF637">
    <property type="entry name" value="WD REPEAT DOMAIN 5B"/>
    <property type="match status" value="1"/>
</dbReference>
<dbReference type="PROSITE" id="PS50082">
    <property type="entry name" value="WD_REPEATS_2"/>
    <property type="match status" value="2"/>
</dbReference>
<gene>
    <name evidence="5" type="ORF">BGZ80_009544</name>
</gene>
<feature type="repeat" description="WD" evidence="3">
    <location>
        <begin position="290"/>
        <end position="320"/>
    </location>
</feature>
<sequence length="573" mass="63755">MLSSLCAVCRDWNCIINTYENPLWHTATFSVFPNVSFRQSQALPQNEDNNGGNKQDWKETFIIHSRWLTRKAQTLVLSPCRPPVVLENSSESSLNSFEAVVEQVGSDDHHQHHQHHQHQHHQYQLFDQHIQENPHSSRNNDTQPIHEPPLVRHPASLPTIADKDWDKPDVAETLSCSLCTYADICMIPQAKICVRTHRNRSRPLMQALDWNLHEAVDIGDSVDCHQDLVSGMAVNDQGTLLVSCSIDGSVRVWDVNLGWHQANGEQKVGMSTFKSNIQKYGCPINTRVLLLGHIGWVNAVAIENTTVVSGGSDHTVRVWDGLSGALVRLIPNLFFTRSVGHGVYTVAIQGSLIGSGSILEGYNIHDLETGQLVMDLDEPLSSKEHFQFESLIYQHYASRIVITDTVVVTNSKKEGMLCVWDRRTGEFMYRIQVCPQRELGPGSSLRNRKRLPNATPMVTFTAGDPSANLNRAIVGPITADDLRSELTVHTFNVNKSGSVLMCTLCNGRVSLVDFGSSSATLRGPLEIQASGHGALVSKPADMRPLGPQEEHRCGTLAWVWMRDAQGRSRVVLV</sequence>
<dbReference type="AlphaFoldDB" id="A0A9P6T0D7"/>
<evidence type="ECO:0000256" key="3">
    <source>
        <dbReference type="PROSITE-ProRule" id="PRU00221"/>
    </source>
</evidence>
<protein>
    <submittedName>
        <fullName evidence="5">Uncharacterized protein</fullName>
    </submittedName>
</protein>
<feature type="region of interest" description="Disordered" evidence="4">
    <location>
        <begin position="132"/>
        <end position="164"/>
    </location>
</feature>
<dbReference type="InterPro" id="IPR036322">
    <property type="entry name" value="WD40_repeat_dom_sf"/>
</dbReference>
<evidence type="ECO:0000313" key="6">
    <source>
        <dbReference type="Proteomes" id="UP000703661"/>
    </source>
</evidence>
<dbReference type="Proteomes" id="UP000703661">
    <property type="component" value="Unassembled WGS sequence"/>
</dbReference>
<dbReference type="Pfam" id="PF00400">
    <property type="entry name" value="WD40"/>
    <property type="match status" value="2"/>
</dbReference>
<reference evidence="5" key="1">
    <citation type="journal article" date="2020" name="Fungal Divers.">
        <title>Resolving the Mortierellaceae phylogeny through synthesis of multi-gene phylogenetics and phylogenomics.</title>
        <authorList>
            <person name="Vandepol N."/>
            <person name="Liber J."/>
            <person name="Desiro A."/>
            <person name="Na H."/>
            <person name="Kennedy M."/>
            <person name="Barry K."/>
            <person name="Grigoriev I.V."/>
            <person name="Miller A.N."/>
            <person name="O'Donnell K."/>
            <person name="Stajich J.E."/>
            <person name="Bonito G."/>
        </authorList>
    </citation>
    <scope>NUCLEOTIDE SEQUENCE</scope>
    <source>
        <strain evidence="5">NRRL 2769</strain>
    </source>
</reference>
<dbReference type="InterPro" id="IPR015943">
    <property type="entry name" value="WD40/YVTN_repeat-like_dom_sf"/>
</dbReference>